<evidence type="ECO:0000313" key="2">
    <source>
        <dbReference type="Proteomes" id="UP000278164"/>
    </source>
</evidence>
<gene>
    <name evidence="1" type="ORF">D7V78_05525</name>
</gene>
<proteinExistence type="predicted"/>
<dbReference type="NCBIfam" id="TIGR04183">
    <property type="entry name" value="Por_Secre_tail"/>
    <property type="match status" value="1"/>
</dbReference>
<reference evidence="1 2" key="1">
    <citation type="submission" date="2018-09" db="EMBL/GenBank/DDBJ databases">
        <title>Murine metabolic-syndrome-specific gut microbial biobank.</title>
        <authorList>
            <person name="Liu C."/>
        </authorList>
    </citation>
    <scope>NUCLEOTIDE SEQUENCE [LARGE SCALE GENOMIC DNA]</scope>
    <source>
        <strain evidence="1 2">8-P5</strain>
    </source>
</reference>
<evidence type="ECO:0000313" key="1">
    <source>
        <dbReference type="EMBL" id="RLT74329.1"/>
    </source>
</evidence>
<dbReference type="Proteomes" id="UP000278164">
    <property type="component" value="Unassembled WGS sequence"/>
</dbReference>
<dbReference type="InterPro" id="IPR026444">
    <property type="entry name" value="Secre_tail"/>
</dbReference>
<dbReference type="EMBL" id="RAYI01000008">
    <property type="protein sequence ID" value="RLT74329.1"/>
    <property type="molecule type" value="Genomic_DNA"/>
</dbReference>
<protein>
    <submittedName>
        <fullName evidence="1">T9SS C-terminal target domain-containing protein</fullName>
    </submittedName>
</protein>
<dbReference type="RefSeq" id="WP_121735360.1">
    <property type="nucleotide sequence ID" value="NZ_QXXG01000020.1"/>
</dbReference>
<dbReference type="AlphaFoldDB" id="A0A3L7ZRH9"/>
<accession>A0A3L7ZRH9</accession>
<name>A0A3L7ZRH9_PARDI</name>
<comment type="caution">
    <text evidence="1">The sequence shown here is derived from an EMBL/GenBank/DDBJ whole genome shotgun (WGS) entry which is preliminary data.</text>
</comment>
<sequence>MKKSIWHLSRCVVVCTTFLFVQQFIRSQVSHPSTWDSFVQSNANISIRDTFRIQTFTGLPYDNWNYTTIGNVSIENISETDIPDDPKQGRGHGTHGLRMSMNTQVAFEHIPLTTYQDVIISVRKGGIHLAEGEGMKARTYRKDETSYPSLVSTIGESGINPFKTTDIKNNPPGVDLIVPAPAVNTKNGYYYVDSVYAHGMVPTYSLFTGNSDWDNEDHWSHLPVYRHRNALINGNISINTNISCKDIYIYGDIYILPTGNLSANNLTIYPNEDVLVSSSTLRSSGTINIAGKITIEKTFAQKGKWYFISFPFDIFASGIDPGFQLGDNNSNTNGNYFYVQAYNGEKRANSQSLFNNWEVIPQTIINTSQPIFKKNKGYLIAIDASADRQNLRFSSKTGDIPIDFGKNGQASIPVSINNQSQNQNHNGWYLCGNPLPAPLALSQIESNSALDGYIYIYDGSTYQSYTIGSDFAIPPFSAFFVKANKSTSLSVYSTSEPANYKLLSTNVPMSFPTSEPQARQAPPVSNQAFSLPELSYHLENKTLFINNLPSPSKIELFTPAGVLVFTQTVQVGNPILPISLPQGLYILIIQTEHYRAQYKCVLTS</sequence>
<organism evidence="1 2">
    <name type="scientific">Parabacteroides distasonis</name>
    <dbReference type="NCBI Taxonomy" id="823"/>
    <lineage>
        <taxon>Bacteria</taxon>
        <taxon>Pseudomonadati</taxon>
        <taxon>Bacteroidota</taxon>
        <taxon>Bacteroidia</taxon>
        <taxon>Bacteroidales</taxon>
        <taxon>Tannerellaceae</taxon>
        <taxon>Parabacteroides</taxon>
    </lineage>
</organism>
<dbReference type="OrthoDB" id="5524298at2"/>